<dbReference type="AlphaFoldDB" id="A0A919SU81"/>
<dbReference type="EMBL" id="BOQL01000068">
    <property type="protein sequence ID" value="GIM77719.1"/>
    <property type="molecule type" value="Genomic_DNA"/>
</dbReference>
<comment type="caution">
    <text evidence="1">The sequence shown here is derived from an EMBL/GenBank/DDBJ whole genome shotgun (WGS) entry which is preliminary data.</text>
</comment>
<proteinExistence type="predicted"/>
<reference evidence="1" key="1">
    <citation type="submission" date="2021-03" db="EMBL/GenBank/DDBJ databases">
        <title>Whole genome shotgun sequence of Actinoplanes auranticolor NBRC 12245.</title>
        <authorList>
            <person name="Komaki H."/>
            <person name="Tamura T."/>
        </authorList>
    </citation>
    <scope>NUCLEOTIDE SEQUENCE</scope>
    <source>
        <strain evidence="1">NBRC 12245</strain>
    </source>
</reference>
<dbReference type="Proteomes" id="UP000681340">
    <property type="component" value="Unassembled WGS sequence"/>
</dbReference>
<evidence type="ECO:0008006" key="3">
    <source>
        <dbReference type="Google" id="ProtNLM"/>
    </source>
</evidence>
<evidence type="ECO:0000313" key="2">
    <source>
        <dbReference type="Proteomes" id="UP000681340"/>
    </source>
</evidence>
<organism evidence="1 2">
    <name type="scientific">Actinoplanes auranticolor</name>
    <dbReference type="NCBI Taxonomy" id="47988"/>
    <lineage>
        <taxon>Bacteria</taxon>
        <taxon>Bacillati</taxon>
        <taxon>Actinomycetota</taxon>
        <taxon>Actinomycetes</taxon>
        <taxon>Micromonosporales</taxon>
        <taxon>Micromonosporaceae</taxon>
        <taxon>Actinoplanes</taxon>
    </lineage>
</organism>
<evidence type="ECO:0000313" key="1">
    <source>
        <dbReference type="EMBL" id="GIM77719.1"/>
    </source>
</evidence>
<keyword evidence="2" id="KW-1185">Reference proteome</keyword>
<sequence length="54" mass="5626">MVVTGRVQFRSSAELIAQVIRHVPGVVDVADGLVFDVDDSLISGSRIGTPFGAA</sequence>
<accession>A0A919SU81</accession>
<protein>
    <recommendedName>
        <fullName evidence="3">BON domain-containing protein</fullName>
    </recommendedName>
</protein>
<gene>
    <name evidence="1" type="ORF">Aau02nite_77310</name>
</gene>
<name>A0A919SU81_9ACTN</name>